<comment type="caution">
    <text evidence="5">The sequence shown here is derived from an EMBL/GenBank/DDBJ whole genome shotgun (WGS) entry which is preliminary data.</text>
</comment>
<dbReference type="SUPFAM" id="SSF57701">
    <property type="entry name" value="Zn2/Cys6 DNA-binding domain"/>
    <property type="match status" value="1"/>
</dbReference>
<dbReference type="PANTHER" id="PTHR37534:SF40">
    <property type="entry name" value="ZN(2)-C6 FUNGAL-TYPE DOMAIN-CONTAINING PROTEIN"/>
    <property type="match status" value="1"/>
</dbReference>
<dbReference type="GO" id="GO:0000976">
    <property type="term" value="F:transcription cis-regulatory region binding"/>
    <property type="evidence" value="ECO:0007669"/>
    <property type="project" value="TreeGrafter"/>
</dbReference>
<dbReference type="InterPro" id="IPR036864">
    <property type="entry name" value="Zn2-C6_fun-type_DNA-bd_sf"/>
</dbReference>
<dbReference type="GO" id="GO:0008270">
    <property type="term" value="F:zinc ion binding"/>
    <property type="evidence" value="ECO:0007669"/>
    <property type="project" value="InterPro"/>
</dbReference>
<gene>
    <name evidence="5" type="ORF">N0V83_006639</name>
</gene>
<dbReference type="CDD" id="cd00067">
    <property type="entry name" value="GAL4"/>
    <property type="match status" value="1"/>
</dbReference>
<evidence type="ECO:0000256" key="1">
    <source>
        <dbReference type="ARBA" id="ARBA00004123"/>
    </source>
</evidence>
<protein>
    <recommendedName>
        <fullName evidence="4">Zn(2)-C6 fungal-type domain-containing protein</fullName>
    </recommendedName>
</protein>
<organism evidence="5 6">
    <name type="scientific">Neocucurbitaria cava</name>
    <dbReference type="NCBI Taxonomy" id="798079"/>
    <lineage>
        <taxon>Eukaryota</taxon>
        <taxon>Fungi</taxon>
        <taxon>Dikarya</taxon>
        <taxon>Ascomycota</taxon>
        <taxon>Pezizomycotina</taxon>
        <taxon>Dothideomycetes</taxon>
        <taxon>Pleosporomycetidae</taxon>
        <taxon>Pleosporales</taxon>
        <taxon>Pleosporineae</taxon>
        <taxon>Cucurbitariaceae</taxon>
        <taxon>Neocucurbitaria</taxon>
    </lineage>
</organism>
<reference evidence="5" key="1">
    <citation type="submission" date="2022-10" db="EMBL/GenBank/DDBJ databases">
        <title>Tapping the CABI collections for fungal endophytes: first genome assemblies for Collariella, Neodidymelliopsis, Ascochyta clinopodiicola, Didymella pomorum, Didymosphaeria variabile, Neocosmospora piperis and Neocucurbitaria cava.</title>
        <authorList>
            <person name="Hill R."/>
        </authorList>
    </citation>
    <scope>NUCLEOTIDE SEQUENCE</scope>
    <source>
        <strain evidence="5">IMI 356814</strain>
    </source>
</reference>
<feature type="domain" description="Zn(2)-C6 fungal-type" evidence="4">
    <location>
        <begin position="40"/>
        <end position="70"/>
    </location>
</feature>
<comment type="subcellular location">
    <subcellularLocation>
        <location evidence="1">Nucleus</location>
    </subcellularLocation>
</comment>
<evidence type="ECO:0000256" key="3">
    <source>
        <dbReference type="SAM" id="MobiDB-lite"/>
    </source>
</evidence>
<feature type="region of interest" description="Disordered" evidence="3">
    <location>
        <begin position="170"/>
        <end position="200"/>
    </location>
</feature>
<proteinExistence type="predicted"/>
<dbReference type="GO" id="GO:0005634">
    <property type="term" value="C:nucleus"/>
    <property type="evidence" value="ECO:0007669"/>
    <property type="project" value="UniProtKB-SubCell"/>
</dbReference>
<dbReference type="GO" id="GO:0000981">
    <property type="term" value="F:DNA-binding transcription factor activity, RNA polymerase II-specific"/>
    <property type="evidence" value="ECO:0007669"/>
    <property type="project" value="InterPro"/>
</dbReference>
<evidence type="ECO:0000259" key="4">
    <source>
        <dbReference type="PROSITE" id="PS50048"/>
    </source>
</evidence>
<dbReference type="InterPro" id="IPR001138">
    <property type="entry name" value="Zn2Cys6_DnaBD"/>
</dbReference>
<keyword evidence="2" id="KW-0539">Nucleus</keyword>
<name>A0A9W9CLF8_9PLEO</name>
<dbReference type="InterPro" id="IPR021858">
    <property type="entry name" value="Fun_TF"/>
</dbReference>
<dbReference type="Pfam" id="PF00172">
    <property type="entry name" value="Zn_clus"/>
    <property type="match status" value="1"/>
</dbReference>
<sequence length="681" mass="77274">MATTTTPSPGDESPGNRPMPAKKRESDATPDGKPKRTRTGCLTCRERHLKCDETKPTCNNCSKSQRDCNWGKKLNFLDTTCEKNAYLIPKGIDYQIAFQDESRIIAGEYVGGREMYPVEELESHMSGFGMGPPGGLAPSASTRQQHLPSIHGMAPEPYPQAQHNFNFDHQGAQQQQHARAPSNYSNPTPSPYTMEHSASPVPLPTRDYLKSQEEVLYMQVFVEEIGIWMDSMDAHKHFSRLLPFHALNEPMLLHAFLACGARHLALVNPKYSEEKALHYYDIATRDLLRSLQDPDRDTILCATTAVILNVYEIMGERALQRMNHIAGARALIKECRWNARSTGVGAACFWLNVGMEILSCLHFNWQVAWEPDDWGIELDFTPETESGKEETWTHRILYVVAKICNFRASIPRNQDVARQTLHERHNEWLRLKDMTDRWNENIPRTMHPMAYLYPGQTISGSAFPEVWLIKRASIIARLFYHTSLVLLAQINPIQGPSEPEMWAMLEQNSKFICGISAHVKDRGVASVALRSLAIAAECLTDRREQEEVLQIFDKIRQETGWRVGFVNTELKQRWGWDTPQAQEQQQHQQQANGHLQDGNVMYQQPQIVVQQQMPSTSLPAPTPGPRRPGFGNPLLVADFNMPQHPYQTHYVPANIIQQQQPATLLQPPLNGVNGYGGHNFF</sequence>
<dbReference type="GO" id="GO:0045944">
    <property type="term" value="P:positive regulation of transcription by RNA polymerase II"/>
    <property type="evidence" value="ECO:0007669"/>
    <property type="project" value="TreeGrafter"/>
</dbReference>
<dbReference type="Proteomes" id="UP001140560">
    <property type="component" value="Unassembled WGS sequence"/>
</dbReference>
<feature type="region of interest" description="Disordered" evidence="3">
    <location>
        <begin position="1"/>
        <end position="39"/>
    </location>
</feature>
<dbReference type="PROSITE" id="PS50048">
    <property type="entry name" value="ZN2_CY6_FUNGAL_2"/>
    <property type="match status" value="1"/>
</dbReference>
<keyword evidence="6" id="KW-1185">Reference proteome</keyword>
<dbReference type="PANTHER" id="PTHR37534">
    <property type="entry name" value="TRANSCRIPTIONAL ACTIVATOR PROTEIN UGA3"/>
    <property type="match status" value="1"/>
</dbReference>
<dbReference type="OrthoDB" id="4078573at2759"/>
<accession>A0A9W9CLF8</accession>
<dbReference type="SMART" id="SM00066">
    <property type="entry name" value="GAL4"/>
    <property type="match status" value="1"/>
</dbReference>
<dbReference type="CDD" id="cd12148">
    <property type="entry name" value="fungal_TF_MHR"/>
    <property type="match status" value="1"/>
</dbReference>
<feature type="compositionally biased region" description="Basic and acidic residues" evidence="3">
    <location>
        <begin position="22"/>
        <end position="34"/>
    </location>
</feature>
<evidence type="ECO:0000256" key="2">
    <source>
        <dbReference type="ARBA" id="ARBA00023242"/>
    </source>
</evidence>
<evidence type="ECO:0000313" key="6">
    <source>
        <dbReference type="Proteomes" id="UP001140560"/>
    </source>
</evidence>
<evidence type="ECO:0000313" key="5">
    <source>
        <dbReference type="EMBL" id="KAJ4368283.1"/>
    </source>
</evidence>
<dbReference type="Gene3D" id="4.10.240.10">
    <property type="entry name" value="Zn(2)-C6 fungal-type DNA-binding domain"/>
    <property type="match status" value="1"/>
</dbReference>
<dbReference type="EMBL" id="JAPEUY010000011">
    <property type="protein sequence ID" value="KAJ4368283.1"/>
    <property type="molecule type" value="Genomic_DNA"/>
</dbReference>
<dbReference type="Pfam" id="PF11951">
    <property type="entry name" value="Fungal_trans_2"/>
    <property type="match status" value="1"/>
</dbReference>
<dbReference type="AlphaFoldDB" id="A0A9W9CLF8"/>
<dbReference type="PROSITE" id="PS00463">
    <property type="entry name" value="ZN2_CY6_FUNGAL_1"/>
    <property type="match status" value="1"/>
</dbReference>
<feature type="compositionally biased region" description="Low complexity" evidence="3">
    <location>
        <begin position="170"/>
        <end position="193"/>
    </location>
</feature>